<dbReference type="PANTHER" id="PTHR41773:SF1">
    <property type="entry name" value="RELA_SPOT DOMAIN-CONTAINING PROTEIN"/>
    <property type="match status" value="1"/>
</dbReference>
<dbReference type="Gene3D" id="1.10.287.860">
    <property type="entry name" value="Nucleotidyltransferase"/>
    <property type="match status" value="1"/>
</dbReference>
<evidence type="ECO:0000313" key="3">
    <source>
        <dbReference type="Proteomes" id="UP000642180"/>
    </source>
</evidence>
<dbReference type="SMART" id="SM00954">
    <property type="entry name" value="RelA_SpoT"/>
    <property type="match status" value="1"/>
</dbReference>
<comment type="caution">
    <text evidence="2">The sequence shown here is derived from an EMBL/GenBank/DDBJ whole genome shotgun (WGS) entry which is preliminary data.</text>
</comment>
<dbReference type="Gene3D" id="3.30.460.10">
    <property type="entry name" value="Beta Polymerase, domain 2"/>
    <property type="match status" value="1"/>
</dbReference>
<sequence length="362" mass="42109">MASLDFEHERKVFAEYHESHFHMLQDAGKALVSLLNELLINLKAVPISKVESRIKSCNECIWKFELKYLHALEETGTSYSIKDHIDDLIGLRIVCLYEDDIEKIGNFLETEFDVLNVTDKITSIEMTEGSFGYKGLHFDLKLNASRSDEPEFQQYRNLRFEVQVRTIIQDSWSVLDHQIKYKRSIPNHLKRRINTLAALFELADREFRHIRDSTLEEMEKVEIESSEHPIGDAKLAVDTISKADSGSTHLVVKRGNQLNAFSFLKIATHFFPAFDFEPQKVDGFVQQILAIQPSITRSEFNQRLLSHISFVKRYQSDYESKSHNRMNPYTIMRHCLYLGDSSFQAFLSDAVRKNFETWIGTR</sequence>
<gene>
    <name evidence="2" type="ORF">GCM10008066_14220</name>
</gene>
<name>A0A8J3ARS0_9BURK</name>
<organism evidence="2 3">
    <name type="scientific">Oxalicibacterium faecigallinarum</name>
    <dbReference type="NCBI Taxonomy" id="573741"/>
    <lineage>
        <taxon>Bacteria</taxon>
        <taxon>Pseudomonadati</taxon>
        <taxon>Pseudomonadota</taxon>
        <taxon>Betaproteobacteria</taxon>
        <taxon>Burkholderiales</taxon>
        <taxon>Oxalobacteraceae</taxon>
        <taxon>Oxalicibacterium</taxon>
    </lineage>
</organism>
<reference evidence="3" key="1">
    <citation type="journal article" date="2019" name="Int. J. Syst. Evol. Microbiol.">
        <title>The Global Catalogue of Microorganisms (GCM) 10K type strain sequencing project: providing services to taxonomists for standard genome sequencing and annotation.</title>
        <authorList>
            <consortium name="The Broad Institute Genomics Platform"/>
            <consortium name="The Broad Institute Genome Sequencing Center for Infectious Disease"/>
            <person name="Wu L."/>
            <person name="Ma J."/>
        </authorList>
    </citation>
    <scope>NUCLEOTIDE SEQUENCE [LARGE SCALE GENOMIC DNA]</scope>
    <source>
        <strain evidence="3">CCM 2767</strain>
    </source>
</reference>
<protein>
    <submittedName>
        <fullName evidence="2">(P)ppGpp synthetase</fullName>
    </submittedName>
</protein>
<evidence type="ECO:0000313" key="2">
    <source>
        <dbReference type="EMBL" id="GGI18479.1"/>
    </source>
</evidence>
<dbReference type="PANTHER" id="PTHR41773">
    <property type="entry name" value="GTP PYROPHOSPHATASE-RELATED"/>
    <property type="match status" value="1"/>
</dbReference>
<keyword evidence="3" id="KW-1185">Reference proteome</keyword>
<accession>A0A8J3ARS0</accession>
<dbReference type="RefSeq" id="WP_188380547.1">
    <property type="nucleotide sequence ID" value="NZ_BMDI01000001.1"/>
</dbReference>
<dbReference type="InterPro" id="IPR043519">
    <property type="entry name" value="NT_sf"/>
</dbReference>
<dbReference type="Pfam" id="PF04607">
    <property type="entry name" value="RelA_SpoT"/>
    <property type="match status" value="1"/>
</dbReference>
<feature type="domain" description="RelA/SpoT" evidence="1">
    <location>
        <begin position="52"/>
        <end position="187"/>
    </location>
</feature>
<dbReference type="AlphaFoldDB" id="A0A8J3ARS0"/>
<evidence type="ECO:0000259" key="1">
    <source>
        <dbReference type="SMART" id="SM00954"/>
    </source>
</evidence>
<dbReference type="GO" id="GO:0015969">
    <property type="term" value="P:guanosine tetraphosphate metabolic process"/>
    <property type="evidence" value="ECO:0007669"/>
    <property type="project" value="InterPro"/>
</dbReference>
<dbReference type="EMBL" id="BMDI01000001">
    <property type="protein sequence ID" value="GGI18479.1"/>
    <property type="molecule type" value="Genomic_DNA"/>
</dbReference>
<dbReference type="InterPro" id="IPR007685">
    <property type="entry name" value="RelA_SpoT"/>
</dbReference>
<dbReference type="CDD" id="cd05399">
    <property type="entry name" value="NT_Rel-Spo_like"/>
    <property type="match status" value="1"/>
</dbReference>
<proteinExistence type="predicted"/>
<dbReference type="Proteomes" id="UP000642180">
    <property type="component" value="Unassembled WGS sequence"/>
</dbReference>
<dbReference type="SUPFAM" id="SSF81301">
    <property type="entry name" value="Nucleotidyltransferase"/>
    <property type="match status" value="1"/>
</dbReference>